<organism evidence="1 2">
    <name type="scientific">Pistacia atlantica</name>
    <dbReference type="NCBI Taxonomy" id="434234"/>
    <lineage>
        <taxon>Eukaryota</taxon>
        <taxon>Viridiplantae</taxon>
        <taxon>Streptophyta</taxon>
        <taxon>Embryophyta</taxon>
        <taxon>Tracheophyta</taxon>
        <taxon>Spermatophyta</taxon>
        <taxon>Magnoliopsida</taxon>
        <taxon>eudicotyledons</taxon>
        <taxon>Gunneridae</taxon>
        <taxon>Pentapetalae</taxon>
        <taxon>rosids</taxon>
        <taxon>malvids</taxon>
        <taxon>Sapindales</taxon>
        <taxon>Anacardiaceae</taxon>
        <taxon>Pistacia</taxon>
    </lineage>
</organism>
<sequence>MEGGRTQICLLQPRTSPFCHGKILKLVFEIERLCLHALVLGRRLG</sequence>
<proteinExistence type="predicted"/>
<comment type="caution">
    <text evidence="1">The sequence shown here is derived from an EMBL/GenBank/DDBJ whole genome shotgun (WGS) entry which is preliminary data.</text>
</comment>
<accession>A0ACC1B912</accession>
<dbReference type="Proteomes" id="UP001164250">
    <property type="component" value="Chromosome 6"/>
</dbReference>
<evidence type="ECO:0000313" key="1">
    <source>
        <dbReference type="EMBL" id="KAJ0095405.1"/>
    </source>
</evidence>
<gene>
    <name evidence="1" type="ORF">Patl1_15689</name>
</gene>
<evidence type="ECO:0000313" key="2">
    <source>
        <dbReference type="Proteomes" id="UP001164250"/>
    </source>
</evidence>
<name>A0ACC1B912_9ROSI</name>
<protein>
    <submittedName>
        <fullName evidence="1">Uncharacterized protein</fullName>
    </submittedName>
</protein>
<keyword evidence="2" id="KW-1185">Reference proteome</keyword>
<dbReference type="EMBL" id="CM047902">
    <property type="protein sequence ID" value="KAJ0095405.1"/>
    <property type="molecule type" value="Genomic_DNA"/>
</dbReference>
<reference evidence="2" key="1">
    <citation type="journal article" date="2023" name="G3 (Bethesda)">
        <title>Genome assembly and association tests identify interacting loci associated with vigor, precocity, and sex in interspecific pistachio rootstocks.</title>
        <authorList>
            <person name="Palmer W."/>
            <person name="Jacygrad E."/>
            <person name="Sagayaradj S."/>
            <person name="Cavanaugh K."/>
            <person name="Han R."/>
            <person name="Bertier L."/>
            <person name="Beede B."/>
            <person name="Kafkas S."/>
            <person name="Golino D."/>
            <person name="Preece J."/>
            <person name="Michelmore R."/>
        </authorList>
    </citation>
    <scope>NUCLEOTIDE SEQUENCE [LARGE SCALE GENOMIC DNA]</scope>
</reference>